<keyword evidence="1" id="KW-0812">Transmembrane</keyword>
<dbReference type="PROSITE" id="PS00409">
    <property type="entry name" value="PROKAR_NTER_METHYL"/>
    <property type="match status" value="1"/>
</dbReference>
<gene>
    <name evidence="2" type="ORF">NCTC10660_02294</name>
</gene>
<dbReference type="EMBL" id="UGQW01000002">
    <property type="protein sequence ID" value="STZ68764.1"/>
    <property type="molecule type" value="Genomic_DNA"/>
</dbReference>
<dbReference type="AlphaFoldDB" id="A0A378U267"/>
<dbReference type="Pfam" id="PF07963">
    <property type="entry name" value="N_methyl"/>
    <property type="match status" value="1"/>
</dbReference>
<evidence type="ECO:0000256" key="1">
    <source>
        <dbReference type="SAM" id="Phobius"/>
    </source>
</evidence>
<dbReference type="GeneID" id="93353278"/>
<evidence type="ECO:0000313" key="3">
    <source>
        <dbReference type="Proteomes" id="UP000254927"/>
    </source>
</evidence>
<name>A0A378U267_NEIEL</name>
<feature type="transmembrane region" description="Helical" evidence="1">
    <location>
        <begin position="20"/>
        <end position="42"/>
    </location>
</feature>
<accession>A0A378U267</accession>
<dbReference type="InterPro" id="IPR012902">
    <property type="entry name" value="N_methyl_site"/>
</dbReference>
<keyword evidence="1" id="KW-0472">Membrane</keyword>
<organism evidence="2 3">
    <name type="scientific">Neisseria elongata</name>
    <dbReference type="NCBI Taxonomy" id="495"/>
    <lineage>
        <taxon>Bacteria</taxon>
        <taxon>Pseudomonadati</taxon>
        <taxon>Pseudomonadota</taxon>
        <taxon>Betaproteobacteria</taxon>
        <taxon>Neisseriales</taxon>
        <taxon>Neisseriaceae</taxon>
        <taxon>Neisseria</taxon>
    </lineage>
</organism>
<proteinExistence type="predicted"/>
<evidence type="ECO:0000313" key="2">
    <source>
        <dbReference type="EMBL" id="STZ68764.1"/>
    </source>
</evidence>
<protein>
    <submittedName>
        <fullName evidence="2">Membrane protein</fullName>
    </submittedName>
</protein>
<sequence>MKRQNNRYTVLPKKITGFTLIELLVASALSIIVLIAAGSGFVTTQKLSQVAKGRLQVQNDLRNATNMIVRDARMAGSFGCFNLAKTAASNQTKLKDHGTANVLGALEYNNQNQGVKYLDGTILSLPEFTISKSSSKVLLFTYGIGSSSGYSSSGANSFSVQIEKGGELAELNKQTKAPIIVSTCSSLERFPSSTKELNGSELTVKDLSPNLSPDHDTQVNPKLQSEISVFRQVVNVYAIGAPTGGEEGLYLFQLNPTTGELGKPQLLLAGVTSWKLEFGYVQSPGCKSMQNDAKIKFVNDIESDKTALSPALLRMKLRGSGNDGAVKGGKAANNSESDVQTYYINATIRGGNSCAERNFQEDAN</sequence>
<reference evidence="2 3" key="1">
    <citation type="submission" date="2018-06" db="EMBL/GenBank/DDBJ databases">
        <authorList>
            <consortium name="Pathogen Informatics"/>
            <person name="Doyle S."/>
        </authorList>
    </citation>
    <scope>NUCLEOTIDE SEQUENCE [LARGE SCALE GENOMIC DNA]</scope>
    <source>
        <strain evidence="2 3">NCTC10660</strain>
    </source>
</reference>
<dbReference type="Proteomes" id="UP000254927">
    <property type="component" value="Unassembled WGS sequence"/>
</dbReference>
<keyword evidence="1" id="KW-1133">Transmembrane helix</keyword>
<dbReference type="RefSeq" id="WP_074896818.1">
    <property type="nucleotide sequence ID" value="NZ_CP031252.1"/>
</dbReference>